<protein>
    <recommendedName>
        <fullName evidence="6">Peptidase S1 domain-containing protein</fullName>
    </recommendedName>
</protein>
<organism evidence="7 8">
    <name type="scientific">Parnassius mnemosyne</name>
    <name type="common">clouded apollo</name>
    <dbReference type="NCBI Taxonomy" id="213953"/>
    <lineage>
        <taxon>Eukaryota</taxon>
        <taxon>Metazoa</taxon>
        <taxon>Ecdysozoa</taxon>
        <taxon>Arthropoda</taxon>
        <taxon>Hexapoda</taxon>
        <taxon>Insecta</taxon>
        <taxon>Pterygota</taxon>
        <taxon>Neoptera</taxon>
        <taxon>Endopterygota</taxon>
        <taxon>Lepidoptera</taxon>
        <taxon>Glossata</taxon>
        <taxon>Ditrysia</taxon>
        <taxon>Papilionoidea</taxon>
        <taxon>Papilionidae</taxon>
        <taxon>Parnassiinae</taxon>
        <taxon>Parnassini</taxon>
        <taxon>Parnassius</taxon>
        <taxon>Driopa</taxon>
    </lineage>
</organism>
<sequence>MFNNRHWVFQQDSAPAHRAKSTQDWLAAREIDFIRHEDWPSSSPDLNPLDYKIWQHLEEKACSKPHPNLESLKTSLIKAAADIDMDLVHGATAGFLTTIDKYPFATALLCSFGSSNYNKACGGTILTNSAILSAASCFYNDDNTEHPANWWRARLGSSDSNSGGTIYLIRRIDRHPDFNLTTRINDIAVLRTSINLILVPGLVETAYVAGGAYPLTNSQAVWGLGWGESSQALSSGRLREMQLWIADQQFCANRYSDLGFAVTNNMLCTGPPYEAIRGQCQGDHGSPLVHNGVVVGVFMRMEECELGYPNINTRVPSYARWIEATVVSN</sequence>
<dbReference type="InterPro" id="IPR001314">
    <property type="entry name" value="Peptidase_S1A"/>
</dbReference>
<evidence type="ECO:0000256" key="5">
    <source>
        <dbReference type="ARBA" id="ARBA00023157"/>
    </source>
</evidence>
<evidence type="ECO:0000256" key="2">
    <source>
        <dbReference type="ARBA" id="ARBA00022670"/>
    </source>
</evidence>
<comment type="caution">
    <text evidence="7">The sequence shown here is derived from an EMBL/GenBank/DDBJ whole genome shotgun (WGS) entry which is preliminary data.</text>
</comment>
<dbReference type="InterPro" id="IPR043504">
    <property type="entry name" value="Peptidase_S1_PA_chymotrypsin"/>
</dbReference>
<evidence type="ECO:0000256" key="4">
    <source>
        <dbReference type="ARBA" id="ARBA00022825"/>
    </source>
</evidence>
<dbReference type="InterPro" id="IPR050430">
    <property type="entry name" value="Peptidase_S1"/>
</dbReference>
<keyword evidence="4" id="KW-0720">Serine protease</keyword>
<keyword evidence="3" id="KW-0378">Hydrolase</keyword>
<keyword evidence="8" id="KW-1185">Reference proteome</keyword>
<name>A0AAV1LJZ1_9NEOP</name>
<dbReference type="Proteomes" id="UP001314205">
    <property type="component" value="Unassembled WGS sequence"/>
</dbReference>
<evidence type="ECO:0000256" key="1">
    <source>
        <dbReference type="ARBA" id="ARBA00007664"/>
    </source>
</evidence>
<dbReference type="PROSITE" id="PS50240">
    <property type="entry name" value="TRYPSIN_DOM"/>
    <property type="match status" value="1"/>
</dbReference>
<dbReference type="Gene3D" id="3.30.420.10">
    <property type="entry name" value="Ribonuclease H-like superfamily/Ribonuclease H"/>
    <property type="match status" value="1"/>
</dbReference>
<proteinExistence type="inferred from homology"/>
<dbReference type="AlphaFoldDB" id="A0AAV1LJZ1"/>
<dbReference type="InterPro" id="IPR001254">
    <property type="entry name" value="Trypsin_dom"/>
</dbReference>
<dbReference type="GO" id="GO:0003676">
    <property type="term" value="F:nucleic acid binding"/>
    <property type="evidence" value="ECO:0007669"/>
    <property type="project" value="InterPro"/>
</dbReference>
<dbReference type="GO" id="GO:0006508">
    <property type="term" value="P:proteolysis"/>
    <property type="evidence" value="ECO:0007669"/>
    <property type="project" value="UniProtKB-KW"/>
</dbReference>
<dbReference type="SUPFAM" id="SSF50494">
    <property type="entry name" value="Trypsin-like serine proteases"/>
    <property type="match status" value="1"/>
</dbReference>
<dbReference type="CDD" id="cd00190">
    <property type="entry name" value="Tryp_SPc"/>
    <property type="match status" value="1"/>
</dbReference>
<keyword evidence="5" id="KW-1015">Disulfide bond</keyword>
<dbReference type="Gene3D" id="2.40.10.10">
    <property type="entry name" value="Trypsin-like serine proteases"/>
    <property type="match status" value="2"/>
</dbReference>
<dbReference type="PANTHER" id="PTHR24276">
    <property type="entry name" value="POLYSERASE-RELATED"/>
    <property type="match status" value="1"/>
</dbReference>
<evidence type="ECO:0000313" key="8">
    <source>
        <dbReference type="Proteomes" id="UP001314205"/>
    </source>
</evidence>
<accession>A0AAV1LJZ1</accession>
<evidence type="ECO:0000259" key="6">
    <source>
        <dbReference type="PROSITE" id="PS50240"/>
    </source>
</evidence>
<feature type="domain" description="Peptidase S1" evidence="6">
    <location>
        <begin position="87"/>
        <end position="327"/>
    </location>
</feature>
<evidence type="ECO:0000256" key="3">
    <source>
        <dbReference type="ARBA" id="ARBA00022801"/>
    </source>
</evidence>
<dbReference type="PRINTS" id="PR00722">
    <property type="entry name" value="CHYMOTRYPSIN"/>
</dbReference>
<comment type="similarity">
    <text evidence="1">Belongs to the peptidase S1 family.</text>
</comment>
<dbReference type="PANTHER" id="PTHR24276:SF91">
    <property type="entry name" value="AT26814P-RELATED"/>
    <property type="match status" value="1"/>
</dbReference>
<keyword evidence="2" id="KW-0645">Protease</keyword>
<dbReference type="InterPro" id="IPR036397">
    <property type="entry name" value="RNaseH_sf"/>
</dbReference>
<gene>
    <name evidence="7" type="ORF">PARMNEM_LOCUS13714</name>
</gene>
<evidence type="ECO:0000313" key="7">
    <source>
        <dbReference type="EMBL" id="CAK1594016.1"/>
    </source>
</evidence>
<reference evidence="7 8" key="1">
    <citation type="submission" date="2023-11" db="EMBL/GenBank/DDBJ databases">
        <authorList>
            <person name="Hedman E."/>
            <person name="Englund M."/>
            <person name="Stromberg M."/>
            <person name="Nyberg Akerstrom W."/>
            <person name="Nylinder S."/>
            <person name="Jareborg N."/>
            <person name="Kallberg Y."/>
            <person name="Kronander E."/>
        </authorList>
    </citation>
    <scope>NUCLEOTIDE SEQUENCE [LARGE SCALE GENOMIC DNA]</scope>
</reference>
<dbReference type="SMART" id="SM00020">
    <property type="entry name" value="Tryp_SPc"/>
    <property type="match status" value="1"/>
</dbReference>
<dbReference type="InterPro" id="IPR009003">
    <property type="entry name" value="Peptidase_S1_PA"/>
</dbReference>
<dbReference type="EMBL" id="CAVLGL010000089">
    <property type="protein sequence ID" value="CAK1594016.1"/>
    <property type="molecule type" value="Genomic_DNA"/>
</dbReference>
<dbReference type="GO" id="GO:0004252">
    <property type="term" value="F:serine-type endopeptidase activity"/>
    <property type="evidence" value="ECO:0007669"/>
    <property type="project" value="InterPro"/>
</dbReference>
<dbReference type="Pfam" id="PF00089">
    <property type="entry name" value="Trypsin"/>
    <property type="match status" value="1"/>
</dbReference>